<feature type="signal peptide" evidence="2">
    <location>
        <begin position="1"/>
        <end position="22"/>
    </location>
</feature>
<evidence type="ECO:0000313" key="5">
    <source>
        <dbReference type="Proteomes" id="UP000184520"/>
    </source>
</evidence>
<dbReference type="OrthoDB" id="7062774at2"/>
<feature type="region of interest" description="Disordered" evidence="1">
    <location>
        <begin position="37"/>
        <end position="81"/>
    </location>
</feature>
<keyword evidence="5" id="KW-1185">Reference proteome</keyword>
<dbReference type="RefSeq" id="WP_073323602.1">
    <property type="nucleotide sequence ID" value="NZ_FQWD01000004.1"/>
</dbReference>
<dbReference type="STRING" id="634436.SAMN05216361_2875"/>
<evidence type="ECO:0000313" key="4">
    <source>
        <dbReference type="EMBL" id="SHG71285.1"/>
    </source>
</evidence>
<dbReference type="EMBL" id="FQWD01000004">
    <property type="protein sequence ID" value="SHG71285.1"/>
    <property type="molecule type" value="Genomic_DNA"/>
</dbReference>
<feature type="compositionally biased region" description="Polar residues" evidence="1">
    <location>
        <begin position="37"/>
        <end position="48"/>
    </location>
</feature>
<sequence length="177" mass="19416">MRILLILLSAVIASGVSHLATAQQIYKVVNKDGSVTYTDTPQPDSQPVTLGPDNRMVSPPAPVATPTARTNPSAKRQRQPSEITILQPEDQATVRNNAGNLQIAARVTNTQQGDKYQLFLNDELQSEQATPLFTLNNLPRGAHSFYIVHKDNTGKTLASTTPRTFYLHQASRLINNN</sequence>
<evidence type="ECO:0000259" key="3">
    <source>
        <dbReference type="Pfam" id="PF13511"/>
    </source>
</evidence>
<proteinExistence type="predicted"/>
<feature type="domain" description="DUF4124" evidence="3">
    <location>
        <begin position="19"/>
        <end position="64"/>
    </location>
</feature>
<reference evidence="5" key="1">
    <citation type="submission" date="2016-11" db="EMBL/GenBank/DDBJ databases">
        <authorList>
            <person name="Varghese N."/>
            <person name="Submissions S."/>
        </authorList>
    </citation>
    <scope>NUCLEOTIDE SEQUENCE [LARGE SCALE GENOMIC DNA]</scope>
    <source>
        <strain evidence="5">CGMCC 1.8995</strain>
    </source>
</reference>
<gene>
    <name evidence="4" type="ORF">SAMN05216361_2875</name>
</gene>
<feature type="chain" id="PRO_5012229079" description="DUF4124 domain-containing protein" evidence="2">
    <location>
        <begin position="23"/>
        <end position="177"/>
    </location>
</feature>
<evidence type="ECO:0000256" key="2">
    <source>
        <dbReference type="SAM" id="SignalP"/>
    </source>
</evidence>
<dbReference type="AlphaFoldDB" id="A0A1M5M1Z8"/>
<protein>
    <recommendedName>
        <fullName evidence="3">DUF4124 domain-containing protein</fullName>
    </recommendedName>
</protein>
<keyword evidence="2" id="KW-0732">Signal</keyword>
<name>A0A1M5M1Z8_9ALTE</name>
<dbReference type="Gene3D" id="2.60.40.10">
    <property type="entry name" value="Immunoglobulins"/>
    <property type="match status" value="1"/>
</dbReference>
<dbReference type="InterPro" id="IPR025392">
    <property type="entry name" value="DUF4124"/>
</dbReference>
<organism evidence="4 5">
    <name type="scientific">Marisediminitalea aggregata</name>
    <dbReference type="NCBI Taxonomy" id="634436"/>
    <lineage>
        <taxon>Bacteria</taxon>
        <taxon>Pseudomonadati</taxon>
        <taxon>Pseudomonadota</taxon>
        <taxon>Gammaproteobacteria</taxon>
        <taxon>Alteromonadales</taxon>
        <taxon>Alteromonadaceae</taxon>
        <taxon>Marisediminitalea</taxon>
    </lineage>
</organism>
<accession>A0A1M5M1Z8</accession>
<dbReference type="InterPro" id="IPR013783">
    <property type="entry name" value="Ig-like_fold"/>
</dbReference>
<dbReference type="Proteomes" id="UP000184520">
    <property type="component" value="Unassembled WGS sequence"/>
</dbReference>
<dbReference type="Pfam" id="PF13511">
    <property type="entry name" value="DUF4124"/>
    <property type="match status" value="1"/>
</dbReference>
<evidence type="ECO:0000256" key="1">
    <source>
        <dbReference type="SAM" id="MobiDB-lite"/>
    </source>
</evidence>